<keyword evidence="3" id="KW-1185">Reference proteome</keyword>
<keyword evidence="1" id="KW-1133">Transmembrane helix</keyword>
<feature type="transmembrane region" description="Helical" evidence="1">
    <location>
        <begin position="140"/>
        <end position="158"/>
    </location>
</feature>
<keyword evidence="1" id="KW-0812">Transmembrane</keyword>
<feature type="transmembrane region" description="Helical" evidence="1">
    <location>
        <begin position="46"/>
        <end position="65"/>
    </location>
</feature>
<keyword evidence="1" id="KW-0472">Membrane</keyword>
<organism evidence="2 3">
    <name type="scientific">Actinomadura spongiicola</name>
    <dbReference type="NCBI Taxonomy" id="2303421"/>
    <lineage>
        <taxon>Bacteria</taxon>
        <taxon>Bacillati</taxon>
        <taxon>Actinomycetota</taxon>
        <taxon>Actinomycetes</taxon>
        <taxon>Streptosporangiales</taxon>
        <taxon>Thermomonosporaceae</taxon>
        <taxon>Actinomadura</taxon>
    </lineage>
</organism>
<protein>
    <submittedName>
        <fullName evidence="2">Uncharacterized protein</fullName>
    </submittedName>
</protein>
<evidence type="ECO:0000313" key="3">
    <source>
        <dbReference type="Proteomes" id="UP000262882"/>
    </source>
</evidence>
<dbReference type="AlphaFoldDB" id="A0A372GCI9"/>
<proteinExistence type="predicted"/>
<feature type="transmembrane region" description="Helical" evidence="1">
    <location>
        <begin position="106"/>
        <end position="128"/>
    </location>
</feature>
<gene>
    <name evidence="2" type="ORF">D0T12_25805</name>
</gene>
<dbReference type="EMBL" id="QVNQ01000008">
    <property type="protein sequence ID" value="RFS82839.1"/>
    <property type="molecule type" value="Genomic_DNA"/>
</dbReference>
<name>A0A372GCI9_9ACTN</name>
<dbReference type="Proteomes" id="UP000262882">
    <property type="component" value="Unassembled WGS sequence"/>
</dbReference>
<feature type="transmembrane region" description="Helical" evidence="1">
    <location>
        <begin position="72"/>
        <end position="94"/>
    </location>
</feature>
<sequence length="453" mass="49317">MAPDTAGWVTSLFSSSSGSYLYGSGISIGSCEGFEQWTMHIALQPWYRRLIDMPYLIVIPAFLIWMVTRWRAVGWVAAGTLGPVMACELVLLGYDVARSDGACADLWLSPFIGMQITGWTYGLAPVLLILASTYRPGRRAIRTVAATTVITLILGVAGDMPRPRTVLATPDDCRQAIRAPQIDLEALRSEVGNLSAHQRRLAFICSSRAFPGGHFVPGGSPSDAVLLNVGRRACQGDEQPPDRELARLGVRSPSLDQLVYLCPEKVIPQLRKLEQERAQRDAEYRREQAKAKAYCKRNLPKGPRPVRQVTELGHGGESGSYFIGTGDDGPSFDKVIDDGLIAAVGGTVTVLTGTEGNLCLTVRVYRKAPPLTLKGWEKVVEVGFDSPDGKTTVGSYSGETDLPPLTASGPGPYRLRLHVRGHGAPEAFFPEMPAEHHLIVVYPGKSKKRKDHK</sequence>
<accession>A0A372GCI9</accession>
<reference evidence="2 3" key="1">
    <citation type="submission" date="2018-08" db="EMBL/GenBank/DDBJ databases">
        <title>Actinomadura spongicola sp. nov., isolated from marine sponge Leucetta chagosensis.</title>
        <authorList>
            <person name="Li L."/>
            <person name="Lin H.W."/>
        </authorList>
    </citation>
    <scope>NUCLEOTIDE SEQUENCE [LARGE SCALE GENOMIC DNA]</scope>
    <source>
        <strain evidence="2 3">LHW52907</strain>
    </source>
</reference>
<evidence type="ECO:0000313" key="2">
    <source>
        <dbReference type="EMBL" id="RFS82839.1"/>
    </source>
</evidence>
<comment type="caution">
    <text evidence="2">The sequence shown here is derived from an EMBL/GenBank/DDBJ whole genome shotgun (WGS) entry which is preliminary data.</text>
</comment>
<evidence type="ECO:0000256" key="1">
    <source>
        <dbReference type="SAM" id="Phobius"/>
    </source>
</evidence>